<proteinExistence type="predicted"/>
<gene>
    <name evidence="2" type="ORF">R1sor_000661</name>
</gene>
<reference evidence="2 3" key="1">
    <citation type="submission" date="2024-09" db="EMBL/GenBank/DDBJ databases">
        <title>Chromosome-scale assembly of Riccia sorocarpa.</title>
        <authorList>
            <person name="Paukszto L."/>
        </authorList>
    </citation>
    <scope>NUCLEOTIDE SEQUENCE [LARGE SCALE GENOMIC DNA]</scope>
    <source>
        <strain evidence="2">LP-2024</strain>
        <tissue evidence="2">Aerial parts of the thallus</tissue>
    </source>
</reference>
<evidence type="ECO:0000313" key="3">
    <source>
        <dbReference type="Proteomes" id="UP001633002"/>
    </source>
</evidence>
<comment type="caution">
    <text evidence="2">The sequence shown here is derived from an EMBL/GenBank/DDBJ whole genome shotgun (WGS) entry which is preliminary data.</text>
</comment>
<keyword evidence="3" id="KW-1185">Reference proteome</keyword>
<evidence type="ECO:0000313" key="2">
    <source>
        <dbReference type="EMBL" id="KAL3682639.1"/>
    </source>
</evidence>
<dbReference type="EMBL" id="JBJQOH010000006">
    <property type="protein sequence ID" value="KAL3682639.1"/>
    <property type="molecule type" value="Genomic_DNA"/>
</dbReference>
<sequence>MAAYGAPGVQWLYSASKSKAEGQSLVLSNIFKAWAKITKFIHHNALHNEKDWREIALWGSAQASKDRKIRRVNTQAKGSLWEGGYRTLEDLTTSDGRRFASWEQQRKPAVDQRAVEKAYRNLGGAIEFLDEVVLRGEDLVLGYFEANETPGEIWEWQIAGADQGKVGKPPAEGEQLRRYKETEGAISHWAVSTRPAPNRESRRDTRIPWRTGEDHQEAGGNFSRRSSGTRETVPTNSWRYPALPRTDPLRWCKRCWQQENEDTYHVFWKCPKAQTTWSVIENLVRAVTKRGRSWRPKCNQILLAEDLPKELERFKNWWGMVRGATLWTIWLARNALNFSDEVWNQRKIDSALWYRMTLYTRAEWRKLKPEEREDFKVGWGFEYAGIVTEESGGIKIPRLAPWLRTADPNTQRSAHPNAGDG</sequence>
<organism evidence="2 3">
    <name type="scientific">Riccia sorocarpa</name>
    <dbReference type="NCBI Taxonomy" id="122646"/>
    <lineage>
        <taxon>Eukaryota</taxon>
        <taxon>Viridiplantae</taxon>
        <taxon>Streptophyta</taxon>
        <taxon>Embryophyta</taxon>
        <taxon>Marchantiophyta</taxon>
        <taxon>Marchantiopsida</taxon>
        <taxon>Marchantiidae</taxon>
        <taxon>Marchantiales</taxon>
        <taxon>Ricciaceae</taxon>
        <taxon>Riccia</taxon>
    </lineage>
</organism>
<feature type="compositionally biased region" description="Basic and acidic residues" evidence="1">
    <location>
        <begin position="197"/>
        <end position="217"/>
    </location>
</feature>
<accession>A0ABD3GZR6</accession>
<name>A0ABD3GZR6_9MARC</name>
<feature type="region of interest" description="Disordered" evidence="1">
    <location>
        <begin position="193"/>
        <end position="239"/>
    </location>
</feature>
<evidence type="ECO:0008006" key="4">
    <source>
        <dbReference type="Google" id="ProtNLM"/>
    </source>
</evidence>
<protein>
    <recommendedName>
        <fullName evidence="4">Reverse transcriptase zinc-binding domain-containing protein</fullName>
    </recommendedName>
</protein>
<feature type="compositionally biased region" description="Polar residues" evidence="1">
    <location>
        <begin position="223"/>
        <end position="238"/>
    </location>
</feature>
<evidence type="ECO:0000256" key="1">
    <source>
        <dbReference type="SAM" id="MobiDB-lite"/>
    </source>
</evidence>
<dbReference type="AlphaFoldDB" id="A0ABD3GZR6"/>
<dbReference type="Proteomes" id="UP001633002">
    <property type="component" value="Unassembled WGS sequence"/>
</dbReference>